<dbReference type="PROSITE" id="PS50928">
    <property type="entry name" value="ABC_TM1"/>
    <property type="match status" value="2"/>
</dbReference>
<dbReference type="AlphaFoldDB" id="A0A1M5SR11"/>
<protein>
    <submittedName>
        <fullName evidence="10">Thiamine transport system permease protein</fullName>
    </submittedName>
</protein>
<feature type="transmembrane region" description="Helical" evidence="8">
    <location>
        <begin position="53"/>
        <end position="71"/>
    </location>
</feature>
<dbReference type="PANTHER" id="PTHR43357:SF4">
    <property type="entry name" value="INNER MEMBRANE ABC TRANSPORTER PERMEASE PROTEIN YDCV"/>
    <property type="match status" value="1"/>
</dbReference>
<feature type="transmembrane region" description="Helical" evidence="8">
    <location>
        <begin position="83"/>
        <end position="105"/>
    </location>
</feature>
<feature type="transmembrane region" description="Helical" evidence="8">
    <location>
        <begin position="12"/>
        <end position="33"/>
    </location>
</feature>
<dbReference type="STRING" id="1123380.SAMN02745199_0996"/>
<evidence type="ECO:0000256" key="8">
    <source>
        <dbReference type="RuleBase" id="RU363032"/>
    </source>
</evidence>
<keyword evidence="3" id="KW-1003">Cell membrane</keyword>
<feature type="transmembrane region" description="Helical" evidence="8">
    <location>
        <begin position="125"/>
        <end position="145"/>
    </location>
</feature>
<dbReference type="GO" id="GO:0055085">
    <property type="term" value="P:transmembrane transport"/>
    <property type="evidence" value="ECO:0007669"/>
    <property type="project" value="InterPro"/>
</dbReference>
<feature type="transmembrane region" description="Helical" evidence="8">
    <location>
        <begin position="488"/>
        <end position="507"/>
    </location>
</feature>
<comment type="subcellular location">
    <subcellularLocation>
        <location evidence="1">Cell inner membrane</location>
        <topology evidence="1">Multi-pass membrane protein</topology>
    </subcellularLocation>
    <subcellularLocation>
        <location evidence="8">Cell membrane</location>
        <topology evidence="8">Multi-pass membrane protein</topology>
    </subcellularLocation>
</comment>
<evidence type="ECO:0000313" key="10">
    <source>
        <dbReference type="EMBL" id="SHH40413.1"/>
    </source>
</evidence>
<gene>
    <name evidence="10" type="ORF">SAMN02745199_0996</name>
</gene>
<feature type="transmembrane region" description="Helical" evidence="8">
    <location>
        <begin position="322"/>
        <end position="347"/>
    </location>
</feature>
<evidence type="ECO:0000256" key="6">
    <source>
        <dbReference type="ARBA" id="ARBA00022989"/>
    </source>
</evidence>
<evidence type="ECO:0000256" key="2">
    <source>
        <dbReference type="ARBA" id="ARBA00022448"/>
    </source>
</evidence>
<organism evidence="10 11">
    <name type="scientific">Thermosipho atlanticus DSM 15807</name>
    <dbReference type="NCBI Taxonomy" id="1123380"/>
    <lineage>
        <taxon>Bacteria</taxon>
        <taxon>Thermotogati</taxon>
        <taxon>Thermotogota</taxon>
        <taxon>Thermotogae</taxon>
        <taxon>Thermotogales</taxon>
        <taxon>Fervidobacteriaceae</taxon>
        <taxon>Thermosipho</taxon>
    </lineage>
</organism>
<dbReference type="GO" id="GO:0005886">
    <property type="term" value="C:plasma membrane"/>
    <property type="evidence" value="ECO:0007669"/>
    <property type="project" value="UniProtKB-SubCell"/>
</dbReference>
<evidence type="ECO:0000256" key="3">
    <source>
        <dbReference type="ARBA" id="ARBA00022475"/>
    </source>
</evidence>
<dbReference type="PANTHER" id="PTHR43357">
    <property type="entry name" value="INNER MEMBRANE ABC TRANSPORTER PERMEASE PROTEIN YDCV"/>
    <property type="match status" value="1"/>
</dbReference>
<feature type="domain" description="ABC transmembrane type-1" evidence="9">
    <location>
        <begin position="45"/>
        <end position="251"/>
    </location>
</feature>
<comment type="similarity">
    <text evidence="8">Belongs to the binding-protein-dependent transport system permease family.</text>
</comment>
<keyword evidence="2 8" id="KW-0813">Transport</keyword>
<evidence type="ECO:0000256" key="7">
    <source>
        <dbReference type="ARBA" id="ARBA00023136"/>
    </source>
</evidence>
<dbReference type="InterPro" id="IPR000515">
    <property type="entry name" value="MetI-like"/>
</dbReference>
<keyword evidence="6 8" id="KW-1133">Transmembrane helix</keyword>
<keyword evidence="5 8" id="KW-0812">Transmembrane</keyword>
<feature type="domain" description="ABC transmembrane type-1" evidence="9">
    <location>
        <begin position="326"/>
        <end position="508"/>
    </location>
</feature>
<evidence type="ECO:0000256" key="4">
    <source>
        <dbReference type="ARBA" id="ARBA00022519"/>
    </source>
</evidence>
<accession>A0A1M5SR11</accession>
<evidence type="ECO:0000313" key="11">
    <source>
        <dbReference type="Proteomes" id="UP000242592"/>
    </source>
</evidence>
<dbReference type="Pfam" id="PF00528">
    <property type="entry name" value="BPD_transp_1"/>
    <property type="match status" value="2"/>
</dbReference>
<feature type="transmembrane region" description="Helical" evidence="8">
    <location>
        <begin position="441"/>
        <end position="462"/>
    </location>
</feature>
<dbReference type="CDD" id="cd06261">
    <property type="entry name" value="TM_PBP2"/>
    <property type="match status" value="2"/>
</dbReference>
<reference evidence="11" key="1">
    <citation type="submission" date="2016-11" db="EMBL/GenBank/DDBJ databases">
        <authorList>
            <person name="Varghese N."/>
            <person name="Submissions S."/>
        </authorList>
    </citation>
    <scope>NUCLEOTIDE SEQUENCE [LARGE SCALE GENOMIC DNA]</scope>
    <source>
        <strain evidence="11">DSM 15807</strain>
    </source>
</reference>
<dbReference type="OrthoDB" id="9776648at2"/>
<keyword evidence="11" id="KW-1185">Reference proteome</keyword>
<dbReference type="Gene3D" id="1.10.3720.10">
    <property type="entry name" value="MetI-like"/>
    <property type="match status" value="2"/>
</dbReference>
<dbReference type="RefSeq" id="WP_073072875.1">
    <property type="nucleotide sequence ID" value="NZ_FQXN01000003.1"/>
</dbReference>
<evidence type="ECO:0000256" key="5">
    <source>
        <dbReference type="ARBA" id="ARBA00022692"/>
    </source>
</evidence>
<dbReference type="EMBL" id="FQXN01000003">
    <property type="protein sequence ID" value="SHH40413.1"/>
    <property type="molecule type" value="Genomic_DNA"/>
</dbReference>
<feature type="transmembrane region" description="Helical" evidence="8">
    <location>
        <begin position="359"/>
        <end position="378"/>
    </location>
</feature>
<evidence type="ECO:0000259" key="9">
    <source>
        <dbReference type="PROSITE" id="PS50928"/>
    </source>
</evidence>
<keyword evidence="4" id="KW-0997">Cell inner membrane</keyword>
<keyword evidence="7 8" id="KW-0472">Membrane</keyword>
<feature type="transmembrane region" description="Helical" evidence="8">
    <location>
        <begin position="384"/>
        <end position="403"/>
    </location>
</feature>
<dbReference type="SUPFAM" id="SSF161098">
    <property type="entry name" value="MetI-like"/>
    <property type="match status" value="2"/>
</dbReference>
<feature type="transmembrane region" description="Helical" evidence="8">
    <location>
        <begin position="191"/>
        <end position="212"/>
    </location>
</feature>
<evidence type="ECO:0000256" key="1">
    <source>
        <dbReference type="ARBA" id="ARBA00004429"/>
    </source>
</evidence>
<feature type="transmembrane region" description="Helical" evidence="8">
    <location>
        <begin position="271"/>
        <end position="291"/>
    </location>
</feature>
<name>A0A1M5SR11_9BACT</name>
<dbReference type="Proteomes" id="UP000242592">
    <property type="component" value="Unassembled WGS sequence"/>
</dbReference>
<sequence>MVKSNHWRLIPVVYIIGGIFVPLIFLFVFSGGIEISAIAENKNVIFFTIKQALISSIFTMLLGLPGAYLVARTKMKKILKSIFRVLSSVPFILPGVTMSIGFLLAFGKNGLITKILSLFGYKERILYTFVAVILGHVFYNFPLFIRIVGETWERIDGTLIEAGKIDGANKFKIFVFVELPNLIPSILKSFLLTYVYTFTSFAVVLILGGIKYSTIEVSIYMYTRILFDFKSAFTLAVFQMLLISFIAYFLNLKTSEFISGVSLKEKFPIWGYFYFGVTVFFIFIPLIYSLLSGFLNYAGGFGVENFKRLFSLNLSQFIGTNFYSLVFYSIFLPAIASIITIFISSIASYYSVRGRKIDYLIIIPAAISPVTIAFSYVLMRFSPLFSLILIYSLISIPIVFGFMESGWRTINFEIEEAAVLDGANGWVINTKVRFPLIKYHILTAFIYAFTIALGEMSATITISEPPISTFSIAIYRLLSSRRIPEARALNSIYGFIVIILFSTLEYLRNKEK</sequence>
<feature type="transmembrane region" description="Helical" evidence="8">
    <location>
        <begin position="232"/>
        <end position="250"/>
    </location>
</feature>
<dbReference type="InterPro" id="IPR035906">
    <property type="entry name" value="MetI-like_sf"/>
</dbReference>
<proteinExistence type="inferred from homology"/>